<dbReference type="EMBL" id="LXLT01000117">
    <property type="protein sequence ID" value="OFD69943.1"/>
    <property type="molecule type" value="Genomic_DNA"/>
</dbReference>
<accession>A0A1E8AY55</accession>
<dbReference type="Proteomes" id="UP000175706">
    <property type="component" value="Unassembled WGS sequence"/>
</dbReference>
<protein>
    <submittedName>
        <fullName evidence="1">Uncharacterized protein</fullName>
    </submittedName>
</protein>
<sequence length="70" mass="8403">MCQNFDKDTVYFLNQIDPIIRKHLKETDINERDDLSQDIKFKVIDKIEVIKNDNAPNFIEYIKEKIDSKD</sequence>
<reference evidence="1 2" key="1">
    <citation type="submission" date="2016-05" db="EMBL/GenBank/DDBJ databases">
        <title>Bacillus thuringiensis and Bacillus weihenstephanensis as novel biocontrol agents of wilt causing Verticillium species.</title>
        <authorList>
            <person name="Hollensteiner J."/>
            <person name="Wemheuer F."/>
            <person name="Harting R."/>
            <person name="Kolarzyk A."/>
            <person name="Diaz-Valerio S."/>
            <person name="Poehlein A."/>
            <person name="Brzuszkiewicz E."/>
            <person name="Nesemann K."/>
            <person name="Braus-Stromeyer S."/>
            <person name="Braus G."/>
            <person name="Daniel R."/>
            <person name="Liesegang H."/>
        </authorList>
    </citation>
    <scope>NUCLEOTIDE SEQUENCE [LARGE SCALE GENOMIC DNA]</scope>
    <source>
        <strain evidence="1 2">GOE8</strain>
    </source>
</reference>
<name>A0A1E8AY55_BACMY</name>
<dbReference type="AlphaFoldDB" id="A0A1E8AY55"/>
<evidence type="ECO:0000313" key="1">
    <source>
        <dbReference type="EMBL" id="OFD69943.1"/>
    </source>
</evidence>
<organism evidence="1 2">
    <name type="scientific">Bacillus mycoides</name>
    <dbReference type="NCBI Taxonomy" id="1405"/>
    <lineage>
        <taxon>Bacteria</taxon>
        <taxon>Bacillati</taxon>
        <taxon>Bacillota</taxon>
        <taxon>Bacilli</taxon>
        <taxon>Bacillales</taxon>
        <taxon>Bacillaceae</taxon>
        <taxon>Bacillus</taxon>
        <taxon>Bacillus cereus group</taxon>
    </lineage>
</organism>
<evidence type="ECO:0000313" key="2">
    <source>
        <dbReference type="Proteomes" id="UP000175706"/>
    </source>
</evidence>
<comment type="caution">
    <text evidence="1">The sequence shown here is derived from an EMBL/GenBank/DDBJ whole genome shotgun (WGS) entry which is preliminary data.</text>
</comment>
<proteinExistence type="predicted"/>
<gene>
    <name evidence="1" type="ORF">BWGOE8_58640</name>
</gene>